<dbReference type="EMBL" id="JAQQDW010000044">
    <property type="protein sequence ID" value="MFM0105954.1"/>
    <property type="molecule type" value="Genomic_DNA"/>
</dbReference>
<accession>A0ACC7NG38</accession>
<protein>
    <submittedName>
        <fullName evidence="1">Uncharacterized protein</fullName>
    </submittedName>
</protein>
<evidence type="ECO:0000313" key="2">
    <source>
        <dbReference type="Proteomes" id="UP001629235"/>
    </source>
</evidence>
<comment type="caution">
    <text evidence="1">The sequence shown here is derived from an EMBL/GenBank/DDBJ whole genome shotgun (WGS) entry which is preliminary data.</text>
</comment>
<name>A0ACC7NG38_9BURK</name>
<evidence type="ECO:0000313" key="1">
    <source>
        <dbReference type="EMBL" id="MFM0105954.1"/>
    </source>
</evidence>
<keyword evidence="2" id="KW-1185">Reference proteome</keyword>
<reference evidence="1 2" key="1">
    <citation type="journal article" date="2024" name="Chem. Sci.">
        <title>Discovery of megapolipeptins by genome mining of a Burkholderiales bacteria collection.</title>
        <authorList>
            <person name="Paulo B.S."/>
            <person name="Recchia M.J.J."/>
            <person name="Lee S."/>
            <person name="Fergusson C.H."/>
            <person name="Romanowski S.B."/>
            <person name="Hernandez A."/>
            <person name="Krull N."/>
            <person name="Liu D.Y."/>
            <person name="Cavanagh H."/>
            <person name="Bos A."/>
            <person name="Gray C.A."/>
            <person name="Murphy B.T."/>
            <person name="Linington R.G."/>
            <person name="Eustaquio A.S."/>
        </authorList>
    </citation>
    <scope>NUCLEOTIDE SEQUENCE [LARGE SCALE GENOMIC DNA]</scope>
    <source>
        <strain evidence="1 2">RL18-126-BIB-B</strain>
    </source>
</reference>
<sequence>MHVFSVAQAENKKPDEFLPWLKEAGGIETVRKKFLADGTLNPKYESQREKNRMGKIHHRS</sequence>
<proteinExistence type="predicted"/>
<organism evidence="1 2">
    <name type="scientific">Paraburkholderia rhynchosiae</name>
    <dbReference type="NCBI Taxonomy" id="487049"/>
    <lineage>
        <taxon>Bacteria</taxon>
        <taxon>Pseudomonadati</taxon>
        <taxon>Pseudomonadota</taxon>
        <taxon>Betaproteobacteria</taxon>
        <taxon>Burkholderiales</taxon>
        <taxon>Burkholderiaceae</taxon>
        <taxon>Paraburkholderia</taxon>
    </lineage>
</organism>
<gene>
    <name evidence="1" type="ORF">PQR01_21305</name>
</gene>
<dbReference type="Proteomes" id="UP001629235">
    <property type="component" value="Unassembled WGS sequence"/>
</dbReference>